<evidence type="ECO:0000259" key="3">
    <source>
        <dbReference type="Pfam" id="PF13590"/>
    </source>
</evidence>
<keyword evidence="2" id="KW-0732">Signal</keyword>
<dbReference type="Proteomes" id="UP000008385">
    <property type="component" value="Chromosome"/>
</dbReference>
<feature type="domain" description="DUF4136" evidence="3">
    <location>
        <begin position="34"/>
        <end position="163"/>
    </location>
</feature>
<dbReference type="AlphaFoldDB" id="F5Y5U0"/>
<evidence type="ECO:0000313" key="4">
    <source>
        <dbReference type="EMBL" id="AEG93974.1"/>
    </source>
</evidence>
<keyword evidence="5" id="KW-1185">Reference proteome</keyword>
<sequence length="198" mass="20063">MTALRRRHLFAMSVAAMLAGCASTPPQATVQVFTNQPQLPAGSTYRHERLPSQAGQPGQDQLEAAADALLARAGLRRDDTSPRLSVQVTASQDRVAGGPAWGAPSVGLGIGGGSWGGSGVGVGIGLGFPIGGTGVRASQRVDVQLRNLASGQVVFQSRASGSSGVSAVTLLDAALRDFPNAPPGTRQLPLGNTASASR</sequence>
<proteinExistence type="predicted"/>
<evidence type="ECO:0000256" key="1">
    <source>
        <dbReference type="SAM" id="MobiDB-lite"/>
    </source>
</evidence>
<protein>
    <recommendedName>
        <fullName evidence="3">DUF4136 domain-containing protein</fullName>
    </recommendedName>
</protein>
<dbReference type="KEGG" id="rta:Rta_28710"/>
<feature type="signal peptide" evidence="2">
    <location>
        <begin position="1"/>
        <end position="28"/>
    </location>
</feature>
<organism evidence="4 5">
    <name type="scientific">Ramlibacter tataouinensis (strain ATCC BAA-407 / DSM 14655 / LMG 21543 / TTB310)</name>
    <dbReference type="NCBI Taxonomy" id="365046"/>
    <lineage>
        <taxon>Bacteria</taxon>
        <taxon>Pseudomonadati</taxon>
        <taxon>Pseudomonadota</taxon>
        <taxon>Betaproteobacteria</taxon>
        <taxon>Burkholderiales</taxon>
        <taxon>Comamonadaceae</taxon>
        <taxon>Ramlibacter</taxon>
    </lineage>
</organism>
<evidence type="ECO:0000256" key="2">
    <source>
        <dbReference type="SAM" id="SignalP"/>
    </source>
</evidence>
<gene>
    <name evidence="4" type="ordered locus">Rta_28710</name>
</gene>
<accession>F5Y5U0</accession>
<reference evidence="4 5" key="2">
    <citation type="journal article" date="2011" name="PLoS ONE">
        <title>The Cyst-Dividing Bacterium Ramlibacter tataouinensis TTB310 Genome Reveals a Well-Stocked Toolbox for Adaptation to a Desert Environment.</title>
        <authorList>
            <person name="De Luca G."/>
            <person name="Barakat M."/>
            <person name="Ortet P."/>
            <person name="Fochesato S."/>
            <person name="Jourlin-Castelli C."/>
            <person name="Ansaldi M."/>
            <person name="Py B."/>
            <person name="Fichant G."/>
            <person name="Coutinho P.M."/>
            <person name="Voulhoux R."/>
            <person name="Bastien O."/>
            <person name="Marechal E."/>
            <person name="Henrissat B."/>
            <person name="Quentin Y."/>
            <person name="Noirot P."/>
            <person name="Filloux A."/>
            <person name="Mejean V."/>
            <person name="Dubow M.S."/>
            <person name="Barras F."/>
            <person name="Barbe V."/>
            <person name="Weissenbach J."/>
            <person name="Mihalcescu I."/>
            <person name="Vermeglio A."/>
            <person name="Achouak W."/>
            <person name="Heulin T."/>
        </authorList>
    </citation>
    <scope>NUCLEOTIDE SEQUENCE [LARGE SCALE GENOMIC DNA]</scope>
    <source>
        <strain evidence="5">ATCC BAA-407 / DSM 14655 / LMG 21543 / TTB310</strain>
    </source>
</reference>
<feature type="chain" id="PRO_5003329697" description="DUF4136 domain-containing protein" evidence="2">
    <location>
        <begin position="29"/>
        <end position="198"/>
    </location>
</feature>
<dbReference type="HOGENOM" id="CLU_107152_0_0_4"/>
<reference evidence="5" key="1">
    <citation type="submission" date="2006-01" db="EMBL/GenBank/DDBJ databases">
        <title>Genome of the cyst-dividing bacterium Ramlibacter tataouinensis.</title>
        <authorList>
            <person name="Barakat M."/>
            <person name="Ortet P."/>
            <person name="De Luca G."/>
            <person name="Jourlin-Castelli C."/>
            <person name="Ansaldi M."/>
            <person name="Py B."/>
            <person name="Fichant G."/>
            <person name="Coutinho P."/>
            <person name="Voulhoux R."/>
            <person name="Bastien O."/>
            <person name="Roy S."/>
            <person name="Marechal E."/>
            <person name="Henrissat B."/>
            <person name="Quentin Y."/>
            <person name="Noirot P."/>
            <person name="Filloux A."/>
            <person name="Mejean V."/>
            <person name="DuBow M."/>
            <person name="Barras F."/>
            <person name="Heulin T."/>
        </authorList>
    </citation>
    <scope>NUCLEOTIDE SEQUENCE [LARGE SCALE GENOMIC DNA]</scope>
    <source>
        <strain evidence="5">ATCC BAA-407 / DSM 14655 / LMG 21543 / TTB310</strain>
    </source>
</reference>
<dbReference type="EMBL" id="CP000245">
    <property type="protein sequence ID" value="AEG93974.1"/>
    <property type="molecule type" value="Genomic_DNA"/>
</dbReference>
<feature type="region of interest" description="Disordered" evidence="1">
    <location>
        <begin position="39"/>
        <end position="59"/>
    </location>
</feature>
<name>F5Y5U0_RAMTT</name>
<dbReference type="InterPro" id="IPR025411">
    <property type="entry name" value="DUF4136"/>
</dbReference>
<dbReference type="Pfam" id="PF13590">
    <property type="entry name" value="DUF4136"/>
    <property type="match status" value="1"/>
</dbReference>
<dbReference type="PROSITE" id="PS51257">
    <property type="entry name" value="PROKAR_LIPOPROTEIN"/>
    <property type="match status" value="1"/>
</dbReference>
<evidence type="ECO:0000313" key="5">
    <source>
        <dbReference type="Proteomes" id="UP000008385"/>
    </source>
</evidence>